<dbReference type="EMBL" id="VITK01000006">
    <property type="protein sequence ID" value="TWA97549.1"/>
    <property type="molecule type" value="Genomic_DNA"/>
</dbReference>
<evidence type="ECO:0008006" key="3">
    <source>
        <dbReference type="Google" id="ProtNLM"/>
    </source>
</evidence>
<reference evidence="1 2" key="1">
    <citation type="submission" date="2019-06" db="EMBL/GenBank/DDBJ databases">
        <title>Genomic Encyclopedia of Type Strains, Phase IV (KMG-V): Genome sequencing to study the core and pangenomes of soil and plant-associated prokaryotes.</title>
        <authorList>
            <person name="Whitman W."/>
        </authorList>
    </citation>
    <scope>NUCLEOTIDE SEQUENCE [LARGE SCALE GENOMIC DNA]</scope>
    <source>
        <strain evidence="1 2">BR 510</strain>
    </source>
</reference>
<protein>
    <recommendedName>
        <fullName evidence="3">Papain fold toxin 1 (Glutamine deamidase) of polymorphic toxin system</fullName>
    </recommendedName>
</protein>
<sequence>MPLFEVADWTSGTFCVPTALATVTGKKISEVMEAINKQAALLGMKPFTQFEGIPTECWLKTLPSLGVSDRADTGHQGLTIEELFQRSCSPHPMLVLTSHKEMGAGHVFAAHGDQVVDTYTGGKVINFSQVPDDMKGFKVVAEIF</sequence>
<accession>A0A560DKA8</accession>
<dbReference type="AlphaFoldDB" id="A0A560DKA8"/>
<gene>
    <name evidence="1" type="ORF">FBZ96_106608</name>
</gene>
<dbReference type="RefSeq" id="WP_145666674.1">
    <property type="nucleotide sequence ID" value="NZ_VITK01000006.1"/>
</dbReference>
<comment type="caution">
    <text evidence="1">The sequence shown here is derived from an EMBL/GenBank/DDBJ whole genome shotgun (WGS) entry which is preliminary data.</text>
</comment>
<evidence type="ECO:0000313" key="2">
    <source>
        <dbReference type="Proteomes" id="UP000319949"/>
    </source>
</evidence>
<keyword evidence="2" id="KW-1185">Reference proteome</keyword>
<name>A0A560DKA8_9BRAD</name>
<proteinExistence type="predicted"/>
<dbReference type="Proteomes" id="UP000319949">
    <property type="component" value="Unassembled WGS sequence"/>
</dbReference>
<organism evidence="1 2">
    <name type="scientific">Bradyrhizobium stylosanthis</name>
    <dbReference type="NCBI Taxonomy" id="1803665"/>
    <lineage>
        <taxon>Bacteria</taxon>
        <taxon>Pseudomonadati</taxon>
        <taxon>Pseudomonadota</taxon>
        <taxon>Alphaproteobacteria</taxon>
        <taxon>Hyphomicrobiales</taxon>
        <taxon>Nitrobacteraceae</taxon>
        <taxon>Bradyrhizobium</taxon>
    </lineage>
</organism>
<evidence type="ECO:0000313" key="1">
    <source>
        <dbReference type="EMBL" id="TWA97549.1"/>
    </source>
</evidence>